<evidence type="ECO:0000313" key="4">
    <source>
        <dbReference type="EMBL" id="KAE9094577.1"/>
    </source>
</evidence>
<dbReference type="Proteomes" id="UP000440367">
    <property type="component" value="Unassembled WGS sequence"/>
</dbReference>
<dbReference type="EMBL" id="QXGB01002584">
    <property type="protein sequence ID" value="KAE9176645.1"/>
    <property type="molecule type" value="Genomic_DNA"/>
</dbReference>
<dbReference type="Proteomes" id="UP000488956">
    <property type="component" value="Unassembled WGS sequence"/>
</dbReference>
<proteinExistence type="predicted"/>
<protein>
    <submittedName>
        <fullName evidence="8">Uncharacterized protein</fullName>
    </submittedName>
</protein>
<evidence type="ECO:0000313" key="8">
    <source>
        <dbReference type="EMBL" id="KAE9209321.1"/>
    </source>
</evidence>
<evidence type="ECO:0000313" key="6">
    <source>
        <dbReference type="EMBL" id="KAE9176645.1"/>
    </source>
</evidence>
<name>A0A6A3XW33_9STRA</name>
<dbReference type="AlphaFoldDB" id="A0A6A3XW33"/>
<evidence type="ECO:0000313" key="10">
    <source>
        <dbReference type="Proteomes" id="UP000433483"/>
    </source>
</evidence>
<evidence type="ECO:0000313" key="9">
    <source>
        <dbReference type="Proteomes" id="UP000429523"/>
    </source>
</evidence>
<evidence type="ECO:0000313" key="3">
    <source>
        <dbReference type="EMBL" id="KAE9093881.1"/>
    </source>
</evidence>
<reference evidence="9 10" key="1">
    <citation type="submission" date="2018-08" db="EMBL/GenBank/DDBJ databases">
        <title>Genomic investigation of the strawberry pathogen Phytophthora fragariae indicates pathogenicity is determined by transcriptional variation in three key races.</title>
        <authorList>
            <person name="Adams T.M."/>
            <person name="Armitage A.D."/>
            <person name="Sobczyk M.K."/>
            <person name="Bates H.J."/>
            <person name="Dunwell J.M."/>
            <person name="Nellist C.F."/>
            <person name="Harrison R.J."/>
        </authorList>
    </citation>
    <scope>NUCLEOTIDE SEQUENCE [LARGE SCALE GENOMIC DNA]</scope>
    <source>
        <strain evidence="8 11">BC-1</strain>
        <strain evidence="7 15">BC-23</strain>
        <strain evidence="6 10">NOV-27</strain>
        <strain evidence="5 12">NOV-5</strain>
        <strain evidence="3 13">NOV-71</strain>
        <strain evidence="1 9">NOV-9</strain>
        <strain evidence="4 16">ONT-3</strain>
        <strain evidence="2 14">SCRP245</strain>
    </source>
</reference>
<evidence type="ECO:0000313" key="12">
    <source>
        <dbReference type="Proteomes" id="UP000440732"/>
    </source>
</evidence>
<dbReference type="Proteomes" id="UP000433483">
    <property type="component" value="Unassembled WGS sequence"/>
</dbReference>
<dbReference type="EMBL" id="QXGC01001177">
    <property type="protein sequence ID" value="KAE9209238.1"/>
    <property type="molecule type" value="Genomic_DNA"/>
</dbReference>
<dbReference type="Proteomes" id="UP000441208">
    <property type="component" value="Unassembled WGS sequence"/>
</dbReference>
<dbReference type="EMBL" id="QXGD01001304">
    <property type="protein sequence ID" value="KAE9209321.1"/>
    <property type="molecule type" value="Genomic_DNA"/>
</dbReference>
<organism evidence="8 11">
    <name type="scientific">Phytophthora fragariae</name>
    <dbReference type="NCBI Taxonomy" id="53985"/>
    <lineage>
        <taxon>Eukaryota</taxon>
        <taxon>Sar</taxon>
        <taxon>Stramenopiles</taxon>
        <taxon>Oomycota</taxon>
        <taxon>Peronosporomycetes</taxon>
        <taxon>Peronosporales</taxon>
        <taxon>Peronosporaceae</taxon>
        <taxon>Phytophthora</taxon>
    </lineage>
</organism>
<evidence type="ECO:0000313" key="16">
    <source>
        <dbReference type="Proteomes" id="UP000488956"/>
    </source>
</evidence>
<dbReference type="Proteomes" id="UP000460718">
    <property type="component" value="Unassembled WGS sequence"/>
</dbReference>
<evidence type="ECO:0000313" key="1">
    <source>
        <dbReference type="EMBL" id="KAE8930908.1"/>
    </source>
</evidence>
<dbReference type="EMBL" id="QXGA01002586">
    <property type="protein sequence ID" value="KAE9095044.1"/>
    <property type="molecule type" value="Genomic_DNA"/>
</dbReference>
<dbReference type="Proteomes" id="UP000476176">
    <property type="component" value="Unassembled WGS sequence"/>
</dbReference>
<gene>
    <name evidence="8" type="ORF">PF002_g19140</name>
    <name evidence="7" type="ORF">PF004_g16527</name>
    <name evidence="6" type="ORF">PF005_g24836</name>
    <name evidence="5" type="ORF">PF006_g24082</name>
    <name evidence="3" type="ORF">PF007_g17959</name>
    <name evidence="1" type="ORF">PF009_g19019</name>
    <name evidence="4" type="ORF">PF010_g17046</name>
    <name evidence="2" type="ORF">PF011_g16778</name>
</gene>
<keyword evidence="10" id="KW-1185">Reference proteome</keyword>
<evidence type="ECO:0000313" key="7">
    <source>
        <dbReference type="EMBL" id="KAE9209238.1"/>
    </source>
</evidence>
<dbReference type="EMBL" id="QXFZ01001254">
    <property type="protein sequence ID" value="KAE9093881.1"/>
    <property type="molecule type" value="Genomic_DNA"/>
</dbReference>
<comment type="caution">
    <text evidence="8">The sequence shown here is derived from an EMBL/GenBank/DDBJ whole genome shotgun (WGS) entry which is preliminary data.</text>
</comment>
<dbReference type="EMBL" id="QXFX01001205">
    <property type="protein sequence ID" value="KAE9094577.1"/>
    <property type="molecule type" value="Genomic_DNA"/>
</dbReference>
<evidence type="ECO:0000313" key="2">
    <source>
        <dbReference type="EMBL" id="KAE8994310.1"/>
    </source>
</evidence>
<dbReference type="Proteomes" id="UP000440732">
    <property type="component" value="Unassembled WGS sequence"/>
</dbReference>
<dbReference type="Proteomes" id="UP000429523">
    <property type="component" value="Unassembled WGS sequence"/>
</dbReference>
<accession>A0A6A3XW33</accession>
<evidence type="ECO:0000313" key="5">
    <source>
        <dbReference type="EMBL" id="KAE9095044.1"/>
    </source>
</evidence>
<sequence length="164" mass="17981">MPSSSTMNRALDWLASYSTPPFLANVPPLWHGAALDDGMRPHWRRGRHPTTKTFSSFSTMAAPGWSPAAVRGHHRLPAGGGPPPRDALNNSGCRRCRWLSRNCVTGVGRDGHEVVPDARGQGLRDRHVSASVADAMFFTTPWTTSWSLRRQETASSAIKRSHAD</sequence>
<dbReference type="EMBL" id="QXGF01001314">
    <property type="protein sequence ID" value="KAE8930908.1"/>
    <property type="molecule type" value="Genomic_DNA"/>
</dbReference>
<dbReference type="EMBL" id="QXFW01001225">
    <property type="protein sequence ID" value="KAE8994310.1"/>
    <property type="molecule type" value="Genomic_DNA"/>
</dbReference>
<evidence type="ECO:0000313" key="15">
    <source>
        <dbReference type="Proteomes" id="UP000476176"/>
    </source>
</evidence>
<evidence type="ECO:0000313" key="14">
    <source>
        <dbReference type="Proteomes" id="UP000460718"/>
    </source>
</evidence>
<evidence type="ECO:0000313" key="13">
    <source>
        <dbReference type="Proteomes" id="UP000441208"/>
    </source>
</evidence>
<evidence type="ECO:0000313" key="11">
    <source>
        <dbReference type="Proteomes" id="UP000440367"/>
    </source>
</evidence>